<evidence type="ECO:0000256" key="1">
    <source>
        <dbReference type="SAM" id="Coils"/>
    </source>
</evidence>
<organism evidence="3 4">
    <name type="scientific">Carpediemonas membranifera</name>
    <dbReference type="NCBI Taxonomy" id="201153"/>
    <lineage>
        <taxon>Eukaryota</taxon>
        <taxon>Metamonada</taxon>
        <taxon>Carpediemonas-like organisms</taxon>
        <taxon>Carpediemonas</taxon>
    </lineage>
</organism>
<gene>
    <name evidence="3" type="ORF">J8273_5244</name>
</gene>
<feature type="compositionally biased region" description="Basic and acidic residues" evidence="2">
    <location>
        <begin position="365"/>
        <end position="375"/>
    </location>
</feature>
<feature type="compositionally biased region" description="Low complexity" evidence="2">
    <location>
        <begin position="376"/>
        <end position="399"/>
    </location>
</feature>
<evidence type="ECO:0000313" key="4">
    <source>
        <dbReference type="Proteomes" id="UP000717585"/>
    </source>
</evidence>
<feature type="compositionally biased region" description="Polar residues" evidence="2">
    <location>
        <begin position="479"/>
        <end position="492"/>
    </location>
</feature>
<dbReference type="Proteomes" id="UP000717585">
    <property type="component" value="Unassembled WGS sequence"/>
</dbReference>
<feature type="region of interest" description="Disordered" evidence="2">
    <location>
        <begin position="327"/>
        <end position="492"/>
    </location>
</feature>
<proteinExistence type="predicted"/>
<feature type="coiled-coil region" evidence="1">
    <location>
        <begin position="571"/>
        <end position="598"/>
    </location>
</feature>
<protein>
    <submittedName>
        <fullName evidence="3">Chromosome segregation protein SMC</fullName>
    </submittedName>
</protein>
<reference evidence="3" key="1">
    <citation type="submission" date="2021-05" db="EMBL/GenBank/DDBJ databases">
        <title>A free-living protist that lacks canonical eukaryotic 1 DNA replication and segregation systems.</title>
        <authorList>
            <person name="Salas-Leiva D.E."/>
            <person name="Tromer E.C."/>
            <person name="Curtis B.A."/>
            <person name="Jerlstrom-Hultqvist J."/>
            <person name="Kolisko M."/>
            <person name="Yi Z."/>
            <person name="Salas-Leiva J.S."/>
            <person name="Gallot-Lavallee L."/>
            <person name="Kops G.J.P.L."/>
            <person name="Archibald J.M."/>
            <person name="Simpson A.G.B."/>
            <person name="Roger A.J."/>
        </authorList>
    </citation>
    <scope>NUCLEOTIDE SEQUENCE</scope>
    <source>
        <strain evidence="3">BICM</strain>
    </source>
</reference>
<accession>A0A8J6DYH6</accession>
<evidence type="ECO:0000256" key="2">
    <source>
        <dbReference type="SAM" id="MobiDB-lite"/>
    </source>
</evidence>
<name>A0A8J6DYH6_9EUKA</name>
<feature type="coiled-coil region" evidence="1">
    <location>
        <begin position="106"/>
        <end position="141"/>
    </location>
</feature>
<dbReference type="EMBL" id="JAHDYR010000038">
    <property type="protein sequence ID" value="KAG9392259.1"/>
    <property type="molecule type" value="Genomic_DNA"/>
</dbReference>
<feature type="coiled-coil region" evidence="1">
    <location>
        <begin position="174"/>
        <end position="226"/>
    </location>
</feature>
<keyword evidence="4" id="KW-1185">Reference proteome</keyword>
<comment type="caution">
    <text evidence="3">The sequence shown here is derived from an EMBL/GenBank/DDBJ whole genome shotgun (WGS) entry which is preliminary data.</text>
</comment>
<keyword evidence="1" id="KW-0175">Coiled coil</keyword>
<sequence length="670" mass="75273">MSAEHNSPYSPLPAAMSIDERMEQIRQESYEAALETLRGAAEQQMRQKLLPRIRDQVIKEVQKEERKKLFAGLSPEEKQALLKDEIDRKVALLSAKLRDKHDQSVNDAVNAQLDTVREEMRKAAEEEIHRIAEERVRKERLLLRDETARVKAMAEKLRDEEHSQRASTLVRKRMAELETRASREQAQSNRLLNKLKSTNAAQEKELEELKTTHQKLNDKYARVVGRSSKLNHELQAKAKEAASAMEAKAEADRHSAELQAKVDSMTVELGEMREEHSHVMEGLLKTDQLRQEAETVVEGTREQLAIAQRRIAELEAELRAERSKREIPQAKLLESGQKRKAQTQTKAQERQGSASSEDSEAPRTAPERVHAHEPEAASPAACPQLPSLPDDVLDSLIDLDTPETHSSSHSGPRMSARSSPLSQDLLATEAPRPARAVDMMGGDSGTLAVRSRLGRSEMGRGDRASLGVSSRGFSRREASSPNDSATQGTTLESLTKSIRSHFEEESRAQHRYQTSAPLKMPSQSDSKKILFELERLFSLWAEAEVSFSHRCAVIETIRGQTSSESQARMIHRTIKEELAECRAVLEKHRDELELVKKREEVKSRLFSLKIGKGSKSDVNATMAELRRTDQKMKIGVEAARKLDGSPVMYRGVPYESILIVDGVLPLCTGR</sequence>
<dbReference type="AlphaFoldDB" id="A0A8J6DYH6"/>
<feature type="coiled-coil region" evidence="1">
    <location>
        <begin position="255"/>
        <end position="324"/>
    </location>
</feature>
<evidence type="ECO:0000313" key="3">
    <source>
        <dbReference type="EMBL" id="KAG9392259.1"/>
    </source>
</evidence>
<feature type="compositionally biased region" description="Polar residues" evidence="2">
    <location>
        <begin position="404"/>
        <end position="422"/>
    </location>
</feature>
<feature type="compositionally biased region" description="Basic and acidic residues" evidence="2">
    <location>
        <begin position="454"/>
        <end position="463"/>
    </location>
</feature>